<reference evidence="12 13" key="1">
    <citation type="submission" date="2016-02" db="EMBL/GenBank/DDBJ databases">
        <title>Comparative genomic and transcriptomic foundation for Pichia pastoris.</title>
        <authorList>
            <person name="Love K.R."/>
            <person name="Shah K.A."/>
            <person name="Whittaker C.A."/>
            <person name="Wu J."/>
            <person name="Bartlett M.C."/>
            <person name="Ma D."/>
            <person name="Leeson R.L."/>
            <person name="Priest M."/>
            <person name="Young S.K."/>
            <person name="Love J.C."/>
        </authorList>
    </citation>
    <scope>NUCLEOTIDE SEQUENCE [LARGE SCALE GENOMIC DNA]</scope>
    <source>
        <strain evidence="12 13">ATCC 28485</strain>
    </source>
</reference>
<accession>A0A1B2JGQ4</accession>
<keyword evidence="6 10" id="KW-1133">Transmembrane helix</keyword>
<comment type="similarity">
    <text evidence="2">Belongs to the syntaxin family.</text>
</comment>
<evidence type="ECO:0000256" key="6">
    <source>
        <dbReference type="ARBA" id="ARBA00022989"/>
    </source>
</evidence>
<feature type="compositionally biased region" description="Polar residues" evidence="9">
    <location>
        <begin position="214"/>
        <end position="224"/>
    </location>
</feature>
<dbReference type="GO" id="GO:0006890">
    <property type="term" value="P:retrograde vesicle-mediated transport, Golgi to endoplasmic reticulum"/>
    <property type="evidence" value="ECO:0007669"/>
    <property type="project" value="TreeGrafter"/>
</dbReference>
<dbReference type="PANTHER" id="PTHR15959:SF0">
    <property type="entry name" value="SYNTAXIN-18"/>
    <property type="match status" value="1"/>
</dbReference>
<dbReference type="InterPro" id="IPR000727">
    <property type="entry name" value="T_SNARE_dom"/>
</dbReference>
<name>A0A1B2JGQ4_PICPA</name>
<organism evidence="12 13">
    <name type="scientific">Komagataella pastoris</name>
    <name type="common">Yeast</name>
    <name type="synonym">Pichia pastoris</name>
    <dbReference type="NCBI Taxonomy" id="4922"/>
    <lineage>
        <taxon>Eukaryota</taxon>
        <taxon>Fungi</taxon>
        <taxon>Dikarya</taxon>
        <taxon>Ascomycota</taxon>
        <taxon>Saccharomycotina</taxon>
        <taxon>Pichiomycetes</taxon>
        <taxon>Pichiales</taxon>
        <taxon>Pichiaceae</taxon>
        <taxon>Komagataella</taxon>
    </lineage>
</organism>
<evidence type="ECO:0000256" key="7">
    <source>
        <dbReference type="ARBA" id="ARBA00023054"/>
    </source>
</evidence>
<keyword evidence="5" id="KW-0653">Protein transport</keyword>
<evidence type="ECO:0000256" key="4">
    <source>
        <dbReference type="ARBA" id="ARBA00022692"/>
    </source>
</evidence>
<dbReference type="EMBL" id="CP014586">
    <property type="protein sequence ID" value="ANZ77216.1"/>
    <property type="molecule type" value="Genomic_DNA"/>
</dbReference>
<dbReference type="GO" id="GO:0031201">
    <property type="term" value="C:SNARE complex"/>
    <property type="evidence" value="ECO:0007669"/>
    <property type="project" value="TreeGrafter"/>
</dbReference>
<dbReference type="GO" id="GO:0015031">
    <property type="term" value="P:protein transport"/>
    <property type="evidence" value="ECO:0007669"/>
    <property type="project" value="UniProtKB-KW"/>
</dbReference>
<dbReference type="Proteomes" id="UP000094565">
    <property type="component" value="Chromosome 3"/>
</dbReference>
<keyword evidence="4 10" id="KW-0812">Transmembrane</keyword>
<proteinExistence type="inferred from homology"/>
<dbReference type="InterPro" id="IPR019529">
    <property type="entry name" value="Syntaxin-18_N"/>
</dbReference>
<dbReference type="PANTHER" id="PTHR15959">
    <property type="entry name" value="SYNTAXIN-18"/>
    <property type="match status" value="1"/>
</dbReference>
<gene>
    <name evidence="12" type="primary">UFE1</name>
    <name evidence="12" type="ORF">ATY40_BA7503514</name>
</gene>
<feature type="compositionally biased region" description="Acidic residues" evidence="9">
    <location>
        <begin position="196"/>
        <end position="213"/>
    </location>
</feature>
<keyword evidence="8 10" id="KW-0472">Membrane</keyword>
<evidence type="ECO:0000313" key="13">
    <source>
        <dbReference type="Proteomes" id="UP000094565"/>
    </source>
</evidence>
<sequence length="330" mass="38408">MSDLTVLFQNCVQIYEQTGDLPAKPPRKTAHVKNVPQDTLLKEALEVSKFLSHILKFIKSVRKPYLLSSTVSRPNQKEDESLSEDQKDKIDEEINLQLHKISQKIKFLETYEDKHYQNMIQNRTLPSYLGKKMMHSHRIEEQELYEDTMRRFKKQVITYLTMSLKETSTSFMEMKQQRLSKKRELQKSNFFADTLLEENENEDEHISEDDQGEESNQNFPPASSQQLQILEQENTELLLANKNKELAKAKSLENSIMDITGLINEISLQLNDQSSAISQMMDNHEDVLQDVKMGNLELLKTRERNSKSTKSIVTIIMALSIFLLVVDFLF</sequence>
<dbReference type="PROSITE" id="PS50192">
    <property type="entry name" value="T_SNARE"/>
    <property type="match status" value="1"/>
</dbReference>
<dbReference type="AlphaFoldDB" id="A0A1B2JGQ4"/>
<feature type="region of interest" description="Disordered" evidence="9">
    <location>
        <begin position="196"/>
        <end position="224"/>
    </location>
</feature>
<evidence type="ECO:0000313" key="12">
    <source>
        <dbReference type="EMBL" id="ANZ77216.1"/>
    </source>
</evidence>
<evidence type="ECO:0000256" key="2">
    <source>
        <dbReference type="ARBA" id="ARBA00009063"/>
    </source>
</evidence>
<evidence type="ECO:0000256" key="3">
    <source>
        <dbReference type="ARBA" id="ARBA00022448"/>
    </source>
</evidence>
<keyword evidence="7" id="KW-0175">Coiled coil</keyword>
<feature type="domain" description="T-SNARE coiled-coil homology" evidence="11">
    <location>
        <begin position="239"/>
        <end position="301"/>
    </location>
</feature>
<evidence type="ECO:0000256" key="5">
    <source>
        <dbReference type="ARBA" id="ARBA00022927"/>
    </source>
</evidence>
<feature type="transmembrane region" description="Helical" evidence="10">
    <location>
        <begin position="311"/>
        <end position="329"/>
    </location>
</feature>
<evidence type="ECO:0000256" key="8">
    <source>
        <dbReference type="ARBA" id="ARBA00023136"/>
    </source>
</evidence>
<dbReference type="OrthoDB" id="342981at2759"/>
<comment type="subcellular location">
    <subcellularLocation>
        <location evidence="1">Membrane</location>
        <topology evidence="1">Single-pass type IV membrane protein</topology>
    </subcellularLocation>
</comment>
<dbReference type="Gene3D" id="1.20.5.110">
    <property type="match status" value="1"/>
</dbReference>
<dbReference type="Pfam" id="PF10496">
    <property type="entry name" value="Syntaxin-18_N"/>
    <property type="match status" value="1"/>
</dbReference>
<evidence type="ECO:0000259" key="11">
    <source>
        <dbReference type="PROSITE" id="PS50192"/>
    </source>
</evidence>
<keyword evidence="13" id="KW-1185">Reference proteome</keyword>
<evidence type="ECO:0000256" key="10">
    <source>
        <dbReference type="SAM" id="Phobius"/>
    </source>
</evidence>
<dbReference type="GO" id="GO:0005783">
    <property type="term" value="C:endoplasmic reticulum"/>
    <property type="evidence" value="ECO:0007669"/>
    <property type="project" value="TreeGrafter"/>
</dbReference>
<evidence type="ECO:0000256" key="9">
    <source>
        <dbReference type="SAM" id="MobiDB-lite"/>
    </source>
</evidence>
<protein>
    <submittedName>
        <fullName evidence="12">BA75_03514T0</fullName>
    </submittedName>
</protein>
<keyword evidence="3" id="KW-0813">Transport</keyword>
<evidence type="ECO:0000256" key="1">
    <source>
        <dbReference type="ARBA" id="ARBA00004211"/>
    </source>
</evidence>